<dbReference type="InterPro" id="IPR046730">
    <property type="entry name" value="DUF6622"/>
</dbReference>
<feature type="transmembrane region" description="Helical" evidence="1">
    <location>
        <begin position="6"/>
        <end position="24"/>
    </location>
</feature>
<keyword evidence="3" id="KW-1185">Reference proteome</keyword>
<feature type="transmembrane region" description="Helical" evidence="1">
    <location>
        <begin position="36"/>
        <end position="53"/>
    </location>
</feature>
<dbReference type="Pfam" id="PF20327">
    <property type="entry name" value="DUF6622"/>
    <property type="match status" value="1"/>
</dbReference>
<evidence type="ECO:0000313" key="3">
    <source>
        <dbReference type="Proteomes" id="UP001302072"/>
    </source>
</evidence>
<feature type="transmembrane region" description="Helical" evidence="1">
    <location>
        <begin position="105"/>
        <end position="126"/>
    </location>
</feature>
<keyword evidence="1" id="KW-0812">Transmembrane</keyword>
<gene>
    <name evidence="2" type="ORF">PDM29_19945</name>
</gene>
<feature type="transmembrane region" description="Helical" evidence="1">
    <location>
        <begin position="65"/>
        <end position="84"/>
    </location>
</feature>
<proteinExistence type="predicted"/>
<dbReference type="EMBL" id="CP115541">
    <property type="protein sequence ID" value="WNH52562.1"/>
    <property type="molecule type" value="Genomic_DNA"/>
</dbReference>
<dbReference type="Proteomes" id="UP001302072">
    <property type="component" value="Chromosome"/>
</dbReference>
<organism evidence="2 3">
    <name type="scientific">Stenotrophomonas oahuensis</name>
    <dbReference type="NCBI Taxonomy" id="3003271"/>
    <lineage>
        <taxon>Bacteria</taxon>
        <taxon>Pseudomonadati</taxon>
        <taxon>Pseudomonadota</taxon>
        <taxon>Gammaproteobacteria</taxon>
        <taxon>Lysobacterales</taxon>
        <taxon>Lysobacteraceae</taxon>
        <taxon>Stenotrophomonas</taxon>
    </lineage>
</organism>
<feature type="transmembrane region" description="Helical" evidence="1">
    <location>
        <begin position="138"/>
        <end position="159"/>
    </location>
</feature>
<evidence type="ECO:0000313" key="2">
    <source>
        <dbReference type="EMBL" id="WNH52562.1"/>
    </source>
</evidence>
<evidence type="ECO:0000256" key="1">
    <source>
        <dbReference type="SAM" id="Phobius"/>
    </source>
</evidence>
<keyword evidence="1" id="KW-1133">Transmembrane helix</keyword>
<keyword evidence="1" id="KW-0472">Membrane</keyword>
<sequence>MHTIQQFASHTPIWVWAILAFLLWRGIDALKPSKTSLARLAVVPAIFTVWGLWSLHHRYGASIEAWGVWLLGIAIGAGIGWLLVRRQSISFDAIDGHLHRTADYSLLPLLILTFIVKYAFEAALATAPALADDTVFRIAHLVVSGGFTGVFIGKFLHYLRVASLSRQQAIPT</sequence>
<reference evidence="2 3" key="1">
    <citation type="submission" date="2022-12" db="EMBL/GenBank/DDBJ databases">
        <title>Two new species, Stenotrophomonas aracearum and Stenotrophomonas oahuensis, isolated from Anthurium (Araceae family) in Hawaii.</title>
        <authorList>
            <person name="Chunag S.C."/>
            <person name="Dobhal S."/>
            <person name="Alvarez A."/>
            <person name="Arif M."/>
        </authorList>
    </citation>
    <scope>NUCLEOTIDE SEQUENCE [LARGE SCALE GENOMIC DNA]</scope>
    <source>
        <strain evidence="2 3">A5586</strain>
    </source>
</reference>
<name>A0ABY9YNT3_9GAMM</name>
<protein>
    <submittedName>
        <fullName evidence="2">DUF1453 domain-containing protein</fullName>
    </submittedName>
</protein>
<dbReference type="RefSeq" id="WP_311191755.1">
    <property type="nucleotide sequence ID" value="NZ_CP115541.1"/>
</dbReference>
<accession>A0ABY9YNT3</accession>